<evidence type="ECO:0000313" key="1">
    <source>
        <dbReference type="EMBL" id="MPC25207.1"/>
    </source>
</evidence>
<comment type="caution">
    <text evidence="1">The sequence shown here is derived from an EMBL/GenBank/DDBJ whole genome shotgun (WGS) entry which is preliminary data.</text>
</comment>
<reference evidence="1 2" key="1">
    <citation type="submission" date="2019-05" db="EMBL/GenBank/DDBJ databases">
        <title>Another draft genome of Portunus trituberculatus and its Hox gene families provides insights of decapod evolution.</title>
        <authorList>
            <person name="Jeong J.-H."/>
            <person name="Song I."/>
            <person name="Kim S."/>
            <person name="Choi T."/>
            <person name="Kim D."/>
            <person name="Ryu S."/>
            <person name="Kim W."/>
        </authorList>
    </citation>
    <scope>NUCLEOTIDE SEQUENCE [LARGE SCALE GENOMIC DNA]</scope>
    <source>
        <tissue evidence="1">Muscle</tissue>
    </source>
</reference>
<evidence type="ECO:0000313" key="2">
    <source>
        <dbReference type="Proteomes" id="UP000324222"/>
    </source>
</evidence>
<organism evidence="1 2">
    <name type="scientific">Portunus trituberculatus</name>
    <name type="common">Swimming crab</name>
    <name type="synonym">Neptunus trituberculatus</name>
    <dbReference type="NCBI Taxonomy" id="210409"/>
    <lineage>
        <taxon>Eukaryota</taxon>
        <taxon>Metazoa</taxon>
        <taxon>Ecdysozoa</taxon>
        <taxon>Arthropoda</taxon>
        <taxon>Crustacea</taxon>
        <taxon>Multicrustacea</taxon>
        <taxon>Malacostraca</taxon>
        <taxon>Eumalacostraca</taxon>
        <taxon>Eucarida</taxon>
        <taxon>Decapoda</taxon>
        <taxon>Pleocyemata</taxon>
        <taxon>Brachyura</taxon>
        <taxon>Eubrachyura</taxon>
        <taxon>Portunoidea</taxon>
        <taxon>Portunidae</taxon>
        <taxon>Portuninae</taxon>
        <taxon>Portunus</taxon>
    </lineage>
</organism>
<dbReference type="AlphaFoldDB" id="A0A5B7DVS8"/>
<accession>A0A5B7DVS8</accession>
<dbReference type="EMBL" id="VSRR010001431">
    <property type="protein sequence ID" value="MPC25207.1"/>
    <property type="molecule type" value="Genomic_DNA"/>
</dbReference>
<name>A0A5B7DVS8_PORTR</name>
<keyword evidence="2" id="KW-1185">Reference proteome</keyword>
<sequence length="173" mass="19648">MSGSLYRDMGVYMVNSTHCNNKETYQLKTEHLRAVLTGYEDDGWQGDPSVQAIHSMVEQCYFTTALCSYRSNSPTPKNRGATKMAFPGVRHCSRMGSMQALKLAHAACHSEPHHLPAKSKGEEEKQGMRMKRSMKTVNLASNKPGLRNGQRRQLHKDFHNLGRPSHIKRPFYK</sequence>
<protein>
    <submittedName>
        <fullName evidence="1">Uncharacterized protein</fullName>
    </submittedName>
</protein>
<gene>
    <name evidence="1" type="ORF">E2C01_018311</name>
</gene>
<dbReference type="Proteomes" id="UP000324222">
    <property type="component" value="Unassembled WGS sequence"/>
</dbReference>
<proteinExistence type="predicted"/>